<dbReference type="InterPro" id="IPR007685">
    <property type="entry name" value="RelA_SpoT"/>
</dbReference>
<evidence type="ECO:0000259" key="1">
    <source>
        <dbReference type="SMART" id="SM00954"/>
    </source>
</evidence>
<keyword evidence="3" id="KW-1185">Reference proteome</keyword>
<reference evidence="3" key="1">
    <citation type="journal article" date="2019" name="Int. J. Syst. Evol. Microbiol.">
        <title>The Global Catalogue of Microorganisms (GCM) 10K type strain sequencing project: providing services to taxonomists for standard genome sequencing and annotation.</title>
        <authorList>
            <consortium name="The Broad Institute Genomics Platform"/>
            <consortium name="The Broad Institute Genome Sequencing Center for Infectious Disease"/>
            <person name="Wu L."/>
            <person name="Ma J."/>
        </authorList>
    </citation>
    <scope>NUCLEOTIDE SEQUENCE [LARGE SCALE GENOMIC DNA]</scope>
    <source>
        <strain evidence="3">JCM 17441</strain>
    </source>
</reference>
<dbReference type="InterPro" id="IPR043519">
    <property type="entry name" value="NT_sf"/>
</dbReference>
<organism evidence="2 3">
    <name type="scientific">Dactylosporangium darangshiense</name>
    <dbReference type="NCBI Taxonomy" id="579108"/>
    <lineage>
        <taxon>Bacteria</taxon>
        <taxon>Bacillati</taxon>
        <taxon>Actinomycetota</taxon>
        <taxon>Actinomycetes</taxon>
        <taxon>Micromonosporales</taxon>
        <taxon>Micromonosporaceae</taxon>
        <taxon>Dactylosporangium</taxon>
    </lineage>
</organism>
<gene>
    <name evidence="2" type="ORF">GCM10022255_070170</name>
</gene>
<dbReference type="CDD" id="cd05399">
    <property type="entry name" value="NT_Rel-Spo_like"/>
    <property type="match status" value="1"/>
</dbReference>
<dbReference type="Proteomes" id="UP001500620">
    <property type="component" value="Unassembled WGS sequence"/>
</dbReference>
<accession>A0ABP8DI42</accession>
<evidence type="ECO:0000313" key="2">
    <source>
        <dbReference type="EMBL" id="GAA4256614.1"/>
    </source>
</evidence>
<evidence type="ECO:0000313" key="3">
    <source>
        <dbReference type="Proteomes" id="UP001500620"/>
    </source>
</evidence>
<sequence length="358" mass="41643">MTADPAQWLKQYEELRPQLEPLRQKLDALVRDLLEDAGIKVIQVESRAKTLESFGGKLESKGDKYSDPIHDVTDLVGLRVIAYYVEDVERIGDIVRNEFEVDETNSVMKGREYDPDRFGYRSDQYIVSLQENRSALPEWRRLPKIKWEIQVRTVLQHAWAAVEHKLYYKSVNDAPPEVRRRLFALSALFELADREFSGIRDAKDAIVRGVERDVTENNFDIPLTYTSLSAYLDTHQYPQDVRDALLQQGNAMTPLSHRRIIGSRRSDLGELLDYYNIESLAQFHEYLRTDIEPVLRTVGVFARPDNARYAFEDYLQEAVLIARNVDEDDFYSLGYSEREWPAYQTNRDSFRENGTLSS</sequence>
<dbReference type="Gene3D" id="1.10.287.860">
    <property type="entry name" value="Nucleotidyltransferase"/>
    <property type="match status" value="1"/>
</dbReference>
<protein>
    <submittedName>
        <fullName evidence="2">GTP pyrophosphokinase family protein</fullName>
    </submittedName>
</protein>
<dbReference type="SMART" id="SM00954">
    <property type="entry name" value="RelA_SpoT"/>
    <property type="match status" value="1"/>
</dbReference>
<dbReference type="EMBL" id="BAABAT010000024">
    <property type="protein sequence ID" value="GAA4256614.1"/>
    <property type="molecule type" value="Genomic_DNA"/>
</dbReference>
<dbReference type="SUPFAM" id="SSF81301">
    <property type="entry name" value="Nucleotidyltransferase"/>
    <property type="match status" value="1"/>
</dbReference>
<dbReference type="Pfam" id="PF04607">
    <property type="entry name" value="RelA_SpoT"/>
    <property type="match status" value="1"/>
</dbReference>
<comment type="caution">
    <text evidence="2">The sequence shown here is derived from an EMBL/GenBank/DDBJ whole genome shotgun (WGS) entry which is preliminary data.</text>
</comment>
<name>A0ABP8DI42_9ACTN</name>
<dbReference type="Gene3D" id="3.30.460.10">
    <property type="entry name" value="Beta Polymerase, domain 2"/>
    <property type="match status" value="1"/>
</dbReference>
<feature type="domain" description="RelA/SpoT" evidence="1">
    <location>
        <begin position="46"/>
        <end position="174"/>
    </location>
</feature>
<dbReference type="PANTHER" id="PTHR41773:SF1">
    <property type="entry name" value="RELA_SPOT DOMAIN-CONTAINING PROTEIN"/>
    <property type="match status" value="1"/>
</dbReference>
<dbReference type="RefSeq" id="WP_345133587.1">
    <property type="nucleotide sequence ID" value="NZ_BAABAT010000024.1"/>
</dbReference>
<dbReference type="PANTHER" id="PTHR41773">
    <property type="entry name" value="GTP PYROPHOSPHATASE-RELATED"/>
    <property type="match status" value="1"/>
</dbReference>
<proteinExistence type="predicted"/>